<dbReference type="PANTHER" id="PTHR43713:SF3">
    <property type="entry name" value="GLUTAMATE-1-SEMIALDEHYDE 2,1-AMINOMUTASE 1, CHLOROPLASTIC-RELATED"/>
    <property type="match status" value="1"/>
</dbReference>
<dbReference type="Gene3D" id="3.90.1150.10">
    <property type="entry name" value="Aspartate Aminotransferase, domain 1"/>
    <property type="match status" value="1"/>
</dbReference>
<evidence type="ECO:0000313" key="5">
    <source>
        <dbReference type="Proteomes" id="UP000321301"/>
    </source>
</evidence>
<organism evidence="4 5">
    <name type="scientific">Cyclobacterium qasimii</name>
    <dbReference type="NCBI Taxonomy" id="1350429"/>
    <lineage>
        <taxon>Bacteria</taxon>
        <taxon>Pseudomonadati</taxon>
        <taxon>Bacteroidota</taxon>
        <taxon>Cytophagia</taxon>
        <taxon>Cytophagales</taxon>
        <taxon>Cyclobacteriaceae</taxon>
        <taxon>Cyclobacterium</taxon>
    </lineage>
</organism>
<gene>
    <name evidence="4" type="ORF">CQA01_12360</name>
</gene>
<dbReference type="Pfam" id="PF04909">
    <property type="entry name" value="Amidohydro_2"/>
    <property type="match status" value="1"/>
</dbReference>
<dbReference type="AlphaFoldDB" id="A0A512C917"/>
<dbReference type="InterPro" id="IPR015421">
    <property type="entry name" value="PyrdxlP-dep_Trfase_major"/>
</dbReference>
<sequence>MSENSFMKKSKTNKPWQLRPEDLSAIEAMASFLPEKFYDIHAHWYRKADLNAPENSFWNSGPEIAGHEQWEDYTQQLLPKASLLGGLFFPAPLPYVNLSAANQFLFDELEKSTLSRGLMLVKPETSQKELELGLSHANLVGFKPYHVYSTETPTPHSGITGFLPEPIWASAHENRAVIMLHIMKDKALLDPQNCEDIRRLCLKYPNVRLILAHCGRSFHALHAEGAKFLNSIPNIWFDMSGICEMQAILPILKHFGPEKLMFGTDFPVSQIRGKCVSIGNGFIWLDENNCNWDQAWSKPTLVGLESLNALKEAANNFGLDKSDLDLIFWGNAMHLLGLNEYSSPTNQSYYKHAKTIIPGGTQLLSKRPENMAPTHWPPYFKKASGCEIWDLDGKHFYDFSTNAVGSCILGYAHPEINKAIIKKVNLGNMCSLNPPEEVALADKLCEIHPWAEQARFVRGGGEACAVAVRIARATTGKDKIALCGYHGWQDWYLAANLGENDALKGHLLPGLSPDGVPDALRNTSFPFKFNDLEAFQEIIDQQPDLAAVIMEPCRYEDPAPGFLEAIRDITKKNGIVLIMDEITVGWRLHFGGMHLKYGIKPDMAVFAKALGNGYPTGAIIGTKAAMEGANRSFISSTYWTESLGPVAALATIAEMEKQDVQKAIKHSGRQVQHILQTTAVNENLPIKVKGFPALTSFSFDHPESEMLRTIFTQQMLSKGFLAGTAFYPTLAHNEKIIGLYHQALAETFGYLRVVIKENSFDKWPKEETAHSGFSRLL</sequence>
<dbReference type="SUPFAM" id="SSF53383">
    <property type="entry name" value="PLP-dependent transferases"/>
    <property type="match status" value="1"/>
</dbReference>
<dbReference type="PANTHER" id="PTHR43713">
    <property type="entry name" value="GLUTAMATE-1-SEMIALDEHYDE 2,1-AMINOMUTASE"/>
    <property type="match status" value="1"/>
</dbReference>
<dbReference type="RefSeq" id="WP_020892930.1">
    <property type="nucleotide sequence ID" value="NZ_BJYV01000003.1"/>
</dbReference>
<dbReference type="InterPro" id="IPR015424">
    <property type="entry name" value="PyrdxlP-dep_Trfase"/>
</dbReference>
<dbReference type="GO" id="GO:0016787">
    <property type="term" value="F:hydrolase activity"/>
    <property type="evidence" value="ECO:0007669"/>
    <property type="project" value="InterPro"/>
</dbReference>
<dbReference type="Proteomes" id="UP000321301">
    <property type="component" value="Unassembled WGS sequence"/>
</dbReference>
<dbReference type="EMBL" id="BJYV01000003">
    <property type="protein sequence ID" value="GEO20702.1"/>
    <property type="molecule type" value="Genomic_DNA"/>
</dbReference>
<reference evidence="4 5" key="1">
    <citation type="submission" date="2019-07" db="EMBL/GenBank/DDBJ databases">
        <title>Whole genome shotgun sequence of Cyclobacterium qasimii NBRC 106168.</title>
        <authorList>
            <person name="Hosoyama A."/>
            <person name="Uohara A."/>
            <person name="Ohji S."/>
            <person name="Ichikawa N."/>
        </authorList>
    </citation>
    <scope>NUCLEOTIDE SEQUENCE [LARGE SCALE GENOMIC DNA]</scope>
    <source>
        <strain evidence="4 5">NBRC 106168</strain>
    </source>
</reference>
<comment type="caution">
    <text evidence="4">The sequence shown here is derived from an EMBL/GenBank/DDBJ whole genome shotgun (WGS) entry which is preliminary data.</text>
</comment>
<dbReference type="InterPro" id="IPR015422">
    <property type="entry name" value="PyrdxlP-dep_Trfase_small"/>
</dbReference>
<feature type="domain" description="Amidohydrolase-related" evidence="3">
    <location>
        <begin position="123"/>
        <end position="338"/>
    </location>
</feature>
<protein>
    <recommendedName>
        <fullName evidence="3">Amidohydrolase-related domain-containing protein</fullName>
    </recommendedName>
</protein>
<dbReference type="InterPro" id="IPR005814">
    <property type="entry name" value="Aminotrans_3"/>
</dbReference>
<name>A0A512C917_9BACT</name>
<keyword evidence="2" id="KW-0663">Pyridoxal phosphate</keyword>
<dbReference type="GO" id="GO:0030170">
    <property type="term" value="F:pyridoxal phosphate binding"/>
    <property type="evidence" value="ECO:0007669"/>
    <property type="project" value="InterPro"/>
</dbReference>
<proteinExistence type="predicted"/>
<dbReference type="InterPro" id="IPR032466">
    <property type="entry name" value="Metal_Hydrolase"/>
</dbReference>
<dbReference type="Gene3D" id="3.40.640.10">
    <property type="entry name" value="Type I PLP-dependent aspartate aminotransferase-like (Major domain)"/>
    <property type="match status" value="1"/>
</dbReference>
<dbReference type="InterPro" id="IPR006680">
    <property type="entry name" value="Amidohydro-rel"/>
</dbReference>
<dbReference type="Pfam" id="PF00202">
    <property type="entry name" value="Aminotran_3"/>
    <property type="match status" value="1"/>
</dbReference>
<comment type="cofactor">
    <cofactor evidence="1">
        <name>pyridoxal 5'-phosphate</name>
        <dbReference type="ChEBI" id="CHEBI:597326"/>
    </cofactor>
</comment>
<keyword evidence="5" id="KW-1185">Reference proteome</keyword>
<evidence type="ECO:0000256" key="1">
    <source>
        <dbReference type="ARBA" id="ARBA00001933"/>
    </source>
</evidence>
<evidence type="ECO:0000313" key="4">
    <source>
        <dbReference type="EMBL" id="GEO20702.1"/>
    </source>
</evidence>
<dbReference type="SUPFAM" id="SSF51556">
    <property type="entry name" value="Metallo-dependent hydrolases"/>
    <property type="match status" value="1"/>
</dbReference>
<dbReference type="GO" id="GO:0008483">
    <property type="term" value="F:transaminase activity"/>
    <property type="evidence" value="ECO:0007669"/>
    <property type="project" value="InterPro"/>
</dbReference>
<evidence type="ECO:0000256" key="2">
    <source>
        <dbReference type="ARBA" id="ARBA00022898"/>
    </source>
</evidence>
<evidence type="ECO:0000259" key="3">
    <source>
        <dbReference type="Pfam" id="PF04909"/>
    </source>
</evidence>
<accession>A0A512C917</accession>
<dbReference type="Gene3D" id="3.20.20.140">
    <property type="entry name" value="Metal-dependent hydrolases"/>
    <property type="match status" value="1"/>
</dbReference>